<keyword evidence="4 7" id="KW-0812">Transmembrane</keyword>
<evidence type="ECO:0000256" key="4">
    <source>
        <dbReference type="ARBA" id="ARBA00022692"/>
    </source>
</evidence>
<dbReference type="Gene3D" id="1.20.1250.20">
    <property type="entry name" value="MFS general substrate transporter like domains"/>
    <property type="match status" value="1"/>
</dbReference>
<evidence type="ECO:0000256" key="1">
    <source>
        <dbReference type="ARBA" id="ARBA00004651"/>
    </source>
</evidence>
<keyword evidence="5 7" id="KW-1133">Transmembrane helix</keyword>
<keyword evidence="6 7" id="KW-0472">Membrane</keyword>
<feature type="transmembrane region" description="Helical" evidence="7">
    <location>
        <begin position="40"/>
        <end position="61"/>
    </location>
</feature>
<dbReference type="Pfam" id="PF07690">
    <property type="entry name" value="MFS_1"/>
    <property type="match status" value="1"/>
</dbReference>
<evidence type="ECO:0000313" key="10">
    <source>
        <dbReference type="Proteomes" id="UP001211006"/>
    </source>
</evidence>
<evidence type="ECO:0000313" key="9">
    <source>
        <dbReference type="EMBL" id="MDB7908863.1"/>
    </source>
</evidence>
<dbReference type="EMBL" id="JAQLWO010000048">
    <property type="protein sequence ID" value="MDB7908863.1"/>
    <property type="molecule type" value="Genomic_DNA"/>
</dbReference>
<dbReference type="PANTHER" id="PTHR43266">
    <property type="entry name" value="MACROLIDE-EFFLUX PROTEIN"/>
    <property type="match status" value="1"/>
</dbReference>
<dbReference type="GO" id="GO:0005886">
    <property type="term" value="C:plasma membrane"/>
    <property type="evidence" value="ECO:0007669"/>
    <property type="project" value="UniProtKB-SubCell"/>
</dbReference>
<feature type="transmembrane region" description="Helical" evidence="7">
    <location>
        <begin position="252"/>
        <end position="273"/>
    </location>
</feature>
<protein>
    <submittedName>
        <fullName evidence="9">MFS transporter</fullName>
    </submittedName>
</protein>
<dbReference type="CDD" id="cd06173">
    <property type="entry name" value="MFS_MefA_like"/>
    <property type="match status" value="1"/>
</dbReference>
<evidence type="ECO:0000256" key="5">
    <source>
        <dbReference type="ARBA" id="ARBA00022989"/>
    </source>
</evidence>
<sequence length="424" mass="46390">MNSNFKRYIIFWLSQALSQLGSSMTTFALILWTYTQKGTAMTVSLMTFFNYLPYIILSLFVGTFVDNHSKKKIMLVSDSIAAICSLAIFCLNSGNALQIWHIYLVNMIIGFMGAFQDPASDVALGKVVPKEKLEQISGMNSFSDNLVAVLSPVFAAFLFAFGGLKLILIIDLSSFLFAFLILLFVLRIPDDIPQKAEKKSVFIGCKEGLQYLKQHNGIFLVIITMAVLNFFSRLTYENILSPMILSRSANDSVTLGIVNAVMGIGGIIGGIIVSSGKIKANSAKMIYLSAMLSFLLGDIMMGLGRNGIVWSLAGLAASLPIPFINAGQMVILYRNVPEDMKGRIFAVRNAVQFSSIPLGILLGGLLADYVFEPFMLTQNPITQVLHKLVGEGAGSGMAVMFLCTGILGSLFSFAFYQRKDIRNL</sequence>
<dbReference type="InterPro" id="IPR011701">
    <property type="entry name" value="MFS"/>
</dbReference>
<feature type="transmembrane region" description="Helical" evidence="7">
    <location>
        <begin position="309"/>
        <end position="333"/>
    </location>
</feature>
<comment type="subcellular location">
    <subcellularLocation>
        <location evidence="1">Cell membrane</location>
        <topology evidence="1">Multi-pass membrane protein</topology>
    </subcellularLocation>
</comment>
<dbReference type="RefSeq" id="WP_271908997.1">
    <property type="nucleotide sequence ID" value="NZ_JAQLWN010000028.1"/>
</dbReference>
<feature type="transmembrane region" description="Helical" evidence="7">
    <location>
        <begin position="345"/>
        <end position="367"/>
    </location>
</feature>
<evidence type="ECO:0000256" key="2">
    <source>
        <dbReference type="ARBA" id="ARBA00022448"/>
    </source>
</evidence>
<feature type="domain" description="Major facilitator superfamily (MFS) profile" evidence="8">
    <location>
        <begin position="1"/>
        <end position="420"/>
    </location>
</feature>
<dbReference type="InterPro" id="IPR036259">
    <property type="entry name" value="MFS_trans_sf"/>
</dbReference>
<feature type="transmembrane region" description="Helical" evidence="7">
    <location>
        <begin position="167"/>
        <end position="186"/>
    </location>
</feature>
<dbReference type="PROSITE" id="PS50850">
    <property type="entry name" value="MFS"/>
    <property type="match status" value="1"/>
</dbReference>
<proteinExistence type="predicted"/>
<name>A0AAW6CC02_FLAPL</name>
<feature type="transmembrane region" description="Helical" evidence="7">
    <location>
        <begin position="216"/>
        <end position="232"/>
    </location>
</feature>
<reference evidence="9" key="1">
    <citation type="submission" date="2023-01" db="EMBL/GenBank/DDBJ databases">
        <title>Human gut microbiome strain richness.</title>
        <authorList>
            <person name="Chen-Liaw A."/>
        </authorList>
    </citation>
    <scope>NUCLEOTIDE SEQUENCE</scope>
    <source>
        <strain evidence="9">2225st1_A6_2225SCRN_200828</strain>
    </source>
</reference>
<feature type="transmembrane region" description="Helical" evidence="7">
    <location>
        <begin position="285"/>
        <end position="303"/>
    </location>
</feature>
<evidence type="ECO:0000259" key="8">
    <source>
        <dbReference type="PROSITE" id="PS50850"/>
    </source>
</evidence>
<feature type="transmembrane region" description="Helical" evidence="7">
    <location>
        <begin position="73"/>
        <end position="94"/>
    </location>
</feature>
<evidence type="ECO:0000256" key="3">
    <source>
        <dbReference type="ARBA" id="ARBA00022475"/>
    </source>
</evidence>
<gene>
    <name evidence="9" type="ORF">PND83_23035</name>
</gene>
<evidence type="ECO:0000256" key="7">
    <source>
        <dbReference type="SAM" id="Phobius"/>
    </source>
</evidence>
<feature type="transmembrane region" description="Helical" evidence="7">
    <location>
        <begin position="12"/>
        <end position="34"/>
    </location>
</feature>
<organism evidence="9 10">
    <name type="scientific">Flavonifractor plautii</name>
    <name type="common">Fusobacterium plautii</name>
    <dbReference type="NCBI Taxonomy" id="292800"/>
    <lineage>
        <taxon>Bacteria</taxon>
        <taxon>Bacillati</taxon>
        <taxon>Bacillota</taxon>
        <taxon>Clostridia</taxon>
        <taxon>Eubacteriales</taxon>
        <taxon>Oscillospiraceae</taxon>
        <taxon>Flavonifractor</taxon>
    </lineage>
</organism>
<comment type="caution">
    <text evidence="9">The sequence shown here is derived from an EMBL/GenBank/DDBJ whole genome shotgun (WGS) entry which is preliminary data.</text>
</comment>
<feature type="transmembrane region" description="Helical" evidence="7">
    <location>
        <begin position="397"/>
        <end position="416"/>
    </location>
</feature>
<accession>A0AAW6CC02</accession>
<feature type="transmembrane region" description="Helical" evidence="7">
    <location>
        <begin position="145"/>
        <end position="161"/>
    </location>
</feature>
<dbReference type="InterPro" id="IPR020846">
    <property type="entry name" value="MFS_dom"/>
</dbReference>
<dbReference type="GO" id="GO:0022857">
    <property type="term" value="F:transmembrane transporter activity"/>
    <property type="evidence" value="ECO:0007669"/>
    <property type="project" value="InterPro"/>
</dbReference>
<dbReference type="Proteomes" id="UP001211006">
    <property type="component" value="Unassembled WGS sequence"/>
</dbReference>
<dbReference type="SUPFAM" id="SSF103473">
    <property type="entry name" value="MFS general substrate transporter"/>
    <property type="match status" value="1"/>
</dbReference>
<dbReference type="PANTHER" id="PTHR43266:SF10">
    <property type="entry name" value="BACILYSIN EXPORTER BACE-RELATED"/>
    <property type="match status" value="1"/>
</dbReference>
<keyword evidence="2" id="KW-0813">Transport</keyword>
<dbReference type="AlphaFoldDB" id="A0AAW6CC02"/>
<evidence type="ECO:0000256" key="6">
    <source>
        <dbReference type="ARBA" id="ARBA00023136"/>
    </source>
</evidence>
<keyword evidence="3" id="KW-1003">Cell membrane</keyword>